<dbReference type="Pfam" id="PF08155">
    <property type="entry name" value="NOGCT"/>
    <property type="match status" value="1"/>
</dbReference>
<dbReference type="InterPro" id="IPR024926">
    <property type="entry name" value="NOG1"/>
</dbReference>
<protein>
    <recommendedName>
        <fullName evidence="7">Nucleolar GTP-binding protein 1</fullName>
    </recommendedName>
</protein>
<evidence type="ECO:0000256" key="1">
    <source>
        <dbReference type="ARBA" id="ARBA00002889"/>
    </source>
</evidence>
<organism evidence="11">
    <name type="scientific">Pneumocystis jirovecii</name>
    <name type="common">Human pneumocystis pneumonia agent</name>
    <dbReference type="NCBI Taxonomy" id="42068"/>
    <lineage>
        <taxon>Eukaryota</taxon>
        <taxon>Fungi</taxon>
        <taxon>Dikarya</taxon>
        <taxon>Ascomycota</taxon>
        <taxon>Taphrinomycotina</taxon>
        <taxon>Pneumocystomycetes</taxon>
        <taxon>Pneumocystaceae</taxon>
        <taxon>Pneumocystis</taxon>
    </lineage>
</organism>
<evidence type="ECO:0000256" key="8">
    <source>
        <dbReference type="SAM" id="MobiDB-lite"/>
    </source>
</evidence>
<dbReference type="CDD" id="cd01897">
    <property type="entry name" value="NOG"/>
    <property type="match status" value="1"/>
</dbReference>
<keyword evidence="3 7" id="KW-0690">Ribosome biogenesis</keyword>
<name>L0PCV7_PNEJI</name>
<proteinExistence type="inferred from homology"/>
<dbReference type="PIRSF" id="PIRSF038919">
    <property type="entry name" value="NOG1"/>
    <property type="match status" value="1"/>
</dbReference>
<dbReference type="STRING" id="1209962.L0PCV7"/>
<comment type="caution">
    <text evidence="10">The sequence shown here is derived from an EMBL/GenBank/DDBJ whole genome shotgun (WGS) entry which is preliminary data.</text>
</comment>
<comment type="subcellular location">
    <subcellularLocation>
        <location evidence="2 7">Nucleus</location>
        <location evidence="2 7">Nucleolus</location>
    </subcellularLocation>
</comment>
<evidence type="ECO:0000256" key="3">
    <source>
        <dbReference type="ARBA" id="ARBA00022517"/>
    </source>
</evidence>
<keyword evidence="4" id="KW-0547">Nucleotide-binding</keyword>
<evidence type="ECO:0000256" key="5">
    <source>
        <dbReference type="ARBA" id="ARBA00023134"/>
    </source>
</evidence>
<dbReference type="InterPro" id="IPR027417">
    <property type="entry name" value="P-loop_NTPase"/>
</dbReference>
<evidence type="ECO:0000313" key="11">
    <source>
        <dbReference type="Proteomes" id="UP000010422"/>
    </source>
</evidence>
<dbReference type="EMBL" id="CAKM01000242">
    <property type="protein sequence ID" value="CCJ30236.1"/>
    <property type="molecule type" value="Genomic_DNA"/>
</dbReference>
<dbReference type="Gene3D" id="1.20.120.1190">
    <property type="match status" value="1"/>
</dbReference>
<keyword evidence="6 7" id="KW-0539">Nucleus</keyword>
<feature type="region of interest" description="Disordered" evidence="8">
    <location>
        <begin position="601"/>
        <end position="631"/>
    </location>
</feature>
<dbReference type="FunFam" id="1.20.120.1190:FF:000001">
    <property type="entry name" value="Nucleolar GTP-binding protein 1"/>
    <property type="match status" value="1"/>
</dbReference>
<dbReference type="Gene3D" id="3.40.50.300">
    <property type="entry name" value="P-loop containing nucleotide triphosphate hydrolases"/>
    <property type="match status" value="1"/>
</dbReference>
<evidence type="ECO:0000256" key="7">
    <source>
        <dbReference type="PIRNR" id="PIRNR038919"/>
    </source>
</evidence>
<dbReference type="InterPro" id="IPR010674">
    <property type="entry name" value="NOG1_Rossman_fold_dom"/>
</dbReference>
<evidence type="ECO:0000256" key="2">
    <source>
        <dbReference type="ARBA" id="ARBA00004604"/>
    </source>
</evidence>
<dbReference type="Proteomes" id="UP000010422">
    <property type="component" value="Unassembled WGS sequence"/>
</dbReference>
<dbReference type="InterPro" id="IPR012973">
    <property type="entry name" value="NOG_C"/>
</dbReference>
<feature type="compositionally biased region" description="Basic residues" evidence="8">
    <location>
        <begin position="611"/>
        <end position="625"/>
    </location>
</feature>
<feature type="region of interest" description="Disordered" evidence="8">
    <location>
        <begin position="541"/>
        <end position="583"/>
    </location>
</feature>
<dbReference type="InParanoid" id="L0PCV7"/>
<comment type="similarity">
    <text evidence="7">Belongs to the TRAFAC class OBG-HflX-like GTPase superfamily. OBG GTPase family. NOG subfamily.</text>
</comment>
<reference evidence="10 11" key="1">
    <citation type="journal article" date="2012" name="MBio">
        <title>De novo assembly of the Pneumocystis jirovecii genome from a single bronchoalveolar lavage fluid specimen from a patient.</title>
        <authorList>
            <person name="Cisse O.H."/>
            <person name="Pagni M."/>
            <person name="Hauser P.M."/>
        </authorList>
    </citation>
    <scope>NUCLEOTIDE SEQUENCE [LARGE SCALE GENOMIC DNA]</scope>
    <source>
        <strain evidence="10 11">SE8</strain>
    </source>
</reference>
<dbReference type="PANTHER" id="PTHR45759">
    <property type="entry name" value="NUCLEOLAR GTP-BINDING PROTEIN 1"/>
    <property type="match status" value="1"/>
</dbReference>
<dbReference type="InterPro" id="IPR031167">
    <property type="entry name" value="G_OBG"/>
</dbReference>
<evidence type="ECO:0000256" key="6">
    <source>
        <dbReference type="ARBA" id="ARBA00023242"/>
    </source>
</evidence>
<evidence type="ECO:0000256" key="4">
    <source>
        <dbReference type="ARBA" id="ARBA00022741"/>
    </source>
</evidence>
<dbReference type="GO" id="GO:0005730">
    <property type="term" value="C:nucleolus"/>
    <property type="evidence" value="ECO:0007669"/>
    <property type="project" value="UniProtKB-SubCell"/>
</dbReference>
<dbReference type="InterPro" id="IPR041623">
    <property type="entry name" value="NOG1_N"/>
</dbReference>
<dbReference type="GO" id="GO:0005525">
    <property type="term" value="F:GTP binding"/>
    <property type="evidence" value="ECO:0007669"/>
    <property type="project" value="UniProtKB-KW"/>
</dbReference>
<sequence>MHFKSITQVPPAKEFLDIVLSKTQRKTPTVVRPGFKISRIRSFYMKKVTFTKDTLTEKLQAIIDEFPRLNDLHPFYSDLLNILYDKDHFKIALSHIATAKQLIETVARDYIRLLKYGDSLYRCKQLKRAALGRMATIIRRQSQVLTYLEQVRQHLARLPSIEPNTRTLLICGLPNVGKSSFMNKITRADVEEAPYPFTTKSLFVGHMDYKYLRWQVIDTPGILDHPLEDMNTIEMQSITALAHLRACILYFMDLSEHCGYPIESQVKLFHSLKPLFSNKTTVLVINKIDIMHPDHLDEKNKALIQTILDDKNVQMVQTSCVTEDGVMNVRNMCCDKLLESRIEVKLKDKKSDNILNRIHLAKPVVRDAIERLPLIPEAAKNKKPYDWNNPDRRKLEKDLEMEQGGPGVYNINLKKNYILENPEWKSDIMPEFLNGKNVYDFVDPDIEAKLAELEAEEEKLEQEGFYNSDSEDDEEDIKILEKAKFLKERNDSIRRKANSKKALRNRAILPRTMGLKTISEMNEHLTSIGLNTSSICERLKSQSKTTSDSKQLDEDANMKDVKKSYSRAPVKNRNSGITDPVARSRAEKLAKLYQRKLKSLSMVSESDRRIINRKPRHLYSGKRKSGKTDRR</sequence>
<dbReference type="PRINTS" id="PR00326">
    <property type="entry name" value="GTP1OBG"/>
</dbReference>
<gene>
    <name evidence="10" type="ORF">PNEJI1_000176</name>
</gene>
<dbReference type="InterPro" id="IPR005225">
    <property type="entry name" value="Small_GTP-bd"/>
</dbReference>
<dbReference type="InterPro" id="IPR006073">
    <property type="entry name" value="GTP-bd"/>
</dbReference>
<keyword evidence="5" id="KW-0342">GTP-binding</keyword>
<dbReference type="GO" id="GO:1902626">
    <property type="term" value="P:assembly of large subunit precursor of preribosome"/>
    <property type="evidence" value="ECO:0007669"/>
    <property type="project" value="UniProtKB-ARBA"/>
</dbReference>
<feature type="compositionally biased region" description="Basic and acidic residues" evidence="8">
    <location>
        <begin position="550"/>
        <end position="563"/>
    </location>
</feature>
<dbReference type="Pfam" id="PF17835">
    <property type="entry name" value="NOG1_N"/>
    <property type="match status" value="1"/>
</dbReference>
<evidence type="ECO:0000313" key="10">
    <source>
        <dbReference type="EMBL" id="CCJ30236.1"/>
    </source>
</evidence>
<dbReference type="VEuPathDB" id="FungiDB:PNEJI1_000176"/>
<evidence type="ECO:0000259" key="9">
    <source>
        <dbReference type="PROSITE" id="PS51710"/>
    </source>
</evidence>
<comment type="function">
    <text evidence="1 7">Involved in the biogenesis of the 60S ribosomal subunit.</text>
</comment>
<dbReference type="NCBIfam" id="TIGR00231">
    <property type="entry name" value="small_GTP"/>
    <property type="match status" value="1"/>
</dbReference>
<dbReference type="AlphaFoldDB" id="L0PCV7"/>
<accession>L0PCV7</accession>
<dbReference type="SUPFAM" id="SSF52540">
    <property type="entry name" value="P-loop containing nucleoside triphosphate hydrolases"/>
    <property type="match status" value="1"/>
</dbReference>
<dbReference type="PROSITE" id="PS51710">
    <property type="entry name" value="G_OBG"/>
    <property type="match status" value="1"/>
</dbReference>
<dbReference type="FunCoup" id="L0PCV7">
    <property type="interactions" value="593"/>
</dbReference>
<dbReference type="FunFam" id="3.40.50.300:FF:000496">
    <property type="entry name" value="Nucleolar GTP-binding protein 1"/>
    <property type="match status" value="1"/>
</dbReference>
<feature type="domain" description="OBG-type G" evidence="9">
    <location>
        <begin position="166"/>
        <end position="338"/>
    </location>
</feature>
<dbReference type="Pfam" id="PF06858">
    <property type="entry name" value="NOG1"/>
    <property type="match status" value="1"/>
</dbReference>